<dbReference type="OrthoDB" id="9791837at2"/>
<evidence type="ECO:0000259" key="2">
    <source>
        <dbReference type="Pfam" id="PF13847"/>
    </source>
</evidence>
<dbReference type="AlphaFoldDB" id="A0A2T4S8Z9"/>
<dbReference type="Proteomes" id="UP000240400">
    <property type="component" value="Unassembled WGS sequence"/>
</dbReference>
<dbReference type="PANTHER" id="PTHR43861:SF3">
    <property type="entry name" value="PUTATIVE (AFU_ORTHOLOGUE AFUA_2G14390)-RELATED"/>
    <property type="match status" value="1"/>
</dbReference>
<protein>
    <submittedName>
        <fullName evidence="3">SAM-dependent methyltransferase</fullName>
    </submittedName>
</protein>
<organism evidence="3 4">
    <name type="scientific">Staphylococcus nepalensis</name>
    <dbReference type="NCBI Taxonomy" id="214473"/>
    <lineage>
        <taxon>Bacteria</taxon>
        <taxon>Bacillati</taxon>
        <taxon>Bacillota</taxon>
        <taxon>Bacilli</taxon>
        <taxon>Bacillales</taxon>
        <taxon>Staphylococcaceae</taxon>
        <taxon>Staphylococcus</taxon>
    </lineage>
</organism>
<evidence type="ECO:0000313" key="4">
    <source>
        <dbReference type="Proteomes" id="UP000240400"/>
    </source>
</evidence>
<dbReference type="PANTHER" id="PTHR43861">
    <property type="entry name" value="TRANS-ACONITATE 2-METHYLTRANSFERASE-RELATED"/>
    <property type="match status" value="1"/>
</dbReference>
<sequence>MNQSKFNQIAQNYDNDERIKLAEIISPEVNTLLENQPYQSLLDYGGGTGLVTFNIEHHFNHITILDASTKMVEICDTKIQKLSKKHIEAIKGDALASNQTIVDQSYDVIILSLVLLHSGNYKELLQRLTAYLKKDGLIIIVDFDKNKNVYHPKVYNGFAQDDISSELFKLGLSNINVQTFYHGQNIFMNKDASLFIASGQFK</sequence>
<evidence type="ECO:0000313" key="3">
    <source>
        <dbReference type="EMBL" id="PTK58234.1"/>
    </source>
</evidence>
<dbReference type="GO" id="GO:0008168">
    <property type="term" value="F:methyltransferase activity"/>
    <property type="evidence" value="ECO:0007669"/>
    <property type="project" value="UniProtKB-KW"/>
</dbReference>
<reference evidence="3 4" key="1">
    <citation type="journal article" date="2016" name="Front. Microbiol.">
        <title>Comprehensive Phylogenetic Analysis of Bovine Non-aureus Staphylococci Species Based on Whole-Genome Sequencing.</title>
        <authorList>
            <person name="Naushad S."/>
            <person name="Barkema H.W."/>
            <person name="Luby C."/>
            <person name="Condas L.A."/>
            <person name="Nobrega D.B."/>
            <person name="Carson D.A."/>
            <person name="De Buck J."/>
        </authorList>
    </citation>
    <scope>NUCLEOTIDE SEQUENCE [LARGE SCALE GENOMIC DNA]</scope>
    <source>
        <strain evidence="3 4">SNUC 4337</strain>
    </source>
</reference>
<keyword evidence="1 3" id="KW-0808">Transferase</keyword>
<dbReference type="EMBL" id="PZHR01000059">
    <property type="protein sequence ID" value="PTK58234.1"/>
    <property type="molecule type" value="Genomic_DNA"/>
</dbReference>
<dbReference type="RefSeq" id="WP_107644395.1">
    <property type="nucleotide sequence ID" value="NZ_PZHR01000059.1"/>
</dbReference>
<comment type="caution">
    <text evidence="3">The sequence shown here is derived from an EMBL/GenBank/DDBJ whole genome shotgun (WGS) entry which is preliminary data.</text>
</comment>
<gene>
    <name evidence="3" type="ORF">BUZ61_10195</name>
</gene>
<dbReference type="InterPro" id="IPR025714">
    <property type="entry name" value="Methyltranfer_dom"/>
</dbReference>
<dbReference type="InterPro" id="IPR029063">
    <property type="entry name" value="SAM-dependent_MTases_sf"/>
</dbReference>
<dbReference type="GO" id="GO:0032259">
    <property type="term" value="P:methylation"/>
    <property type="evidence" value="ECO:0007669"/>
    <property type="project" value="UniProtKB-KW"/>
</dbReference>
<keyword evidence="3" id="KW-0489">Methyltransferase</keyword>
<dbReference type="SUPFAM" id="SSF53335">
    <property type="entry name" value="S-adenosyl-L-methionine-dependent methyltransferases"/>
    <property type="match status" value="1"/>
</dbReference>
<accession>A0A2T4S8Z9</accession>
<dbReference type="CDD" id="cd02440">
    <property type="entry name" value="AdoMet_MTases"/>
    <property type="match status" value="1"/>
</dbReference>
<name>A0A2T4S8Z9_9STAP</name>
<proteinExistence type="predicted"/>
<dbReference type="Gene3D" id="3.40.50.150">
    <property type="entry name" value="Vaccinia Virus protein VP39"/>
    <property type="match status" value="1"/>
</dbReference>
<dbReference type="Pfam" id="PF13847">
    <property type="entry name" value="Methyltransf_31"/>
    <property type="match status" value="1"/>
</dbReference>
<evidence type="ECO:0000256" key="1">
    <source>
        <dbReference type="ARBA" id="ARBA00022679"/>
    </source>
</evidence>
<feature type="domain" description="Methyltransferase" evidence="2">
    <location>
        <begin position="40"/>
        <end position="149"/>
    </location>
</feature>